<protein>
    <recommendedName>
        <fullName evidence="4">Serine/threonine-protein phosphatase 4 regulatory subunit 1</fullName>
    </recommendedName>
</protein>
<evidence type="ECO:0008006" key="4">
    <source>
        <dbReference type="Google" id="ProtNLM"/>
    </source>
</evidence>
<dbReference type="InterPro" id="IPR021133">
    <property type="entry name" value="HEAT_type_2"/>
</dbReference>
<feature type="repeat" description="HEAT" evidence="2">
    <location>
        <begin position="190"/>
        <end position="228"/>
    </location>
</feature>
<dbReference type="InterPro" id="IPR016024">
    <property type="entry name" value="ARM-type_fold"/>
</dbReference>
<reference evidence="3" key="1">
    <citation type="journal article" date="2012" name="Proc. Natl. Acad. Sci. U.S.A.">
        <title>Antigenic diversity is generated by distinct evolutionary mechanisms in African trypanosome species.</title>
        <authorList>
            <person name="Jackson A.P."/>
            <person name="Berry A."/>
            <person name="Aslett M."/>
            <person name="Allison H.C."/>
            <person name="Burton P."/>
            <person name="Vavrova-Anderson J."/>
            <person name="Brown R."/>
            <person name="Browne H."/>
            <person name="Corton N."/>
            <person name="Hauser H."/>
            <person name="Gamble J."/>
            <person name="Gilderthorp R."/>
            <person name="Marcello L."/>
            <person name="McQuillan J."/>
            <person name="Otto T.D."/>
            <person name="Quail M.A."/>
            <person name="Sanders M.J."/>
            <person name="van Tonder A."/>
            <person name="Ginger M.L."/>
            <person name="Field M.C."/>
            <person name="Barry J.D."/>
            <person name="Hertz-Fowler C."/>
            <person name="Berriman M."/>
        </authorList>
    </citation>
    <scope>NUCLEOTIDE SEQUENCE</scope>
    <source>
        <strain evidence="3">Y486</strain>
    </source>
</reference>
<dbReference type="Pfam" id="PF02985">
    <property type="entry name" value="HEAT"/>
    <property type="match status" value="1"/>
</dbReference>
<dbReference type="PROSITE" id="PS50077">
    <property type="entry name" value="HEAT_REPEAT"/>
    <property type="match status" value="3"/>
</dbReference>
<dbReference type="SUPFAM" id="SSF48371">
    <property type="entry name" value="ARM repeat"/>
    <property type="match status" value="1"/>
</dbReference>
<keyword evidence="1" id="KW-0677">Repeat</keyword>
<evidence type="ECO:0000313" key="3">
    <source>
        <dbReference type="EMBL" id="CCC52260.1"/>
    </source>
</evidence>
<evidence type="ECO:0000256" key="2">
    <source>
        <dbReference type="PROSITE-ProRule" id="PRU00103"/>
    </source>
</evidence>
<dbReference type="OMA" id="LWEFIKI"/>
<accession>G0U497</accession>
<dbReference type="PANTHER" id="PTHR10648:SF1">
    <property type="entry name" value="SERINE_THREONINE-PROTEIN PHOSPHATASE 4 REGULATORY SUBUNIT 1"/>
    <property type="match status" value="1"/>
</dbReference>
<sequence length="600" mass="67263">MLEDGARDVEEEFIYNEYAIDDTLDPLNRLLNYHSSDFSLQRQFLLRELADTVRFAGFEQSANLIIPLLKGFTNDCEPLVRRMLVQQLSEVASYFVSEGGEAGYDHLLRKFIPIGFELVVDKNVEVGMAALLALKDLGGLVKPEHVHEHLLEVVIMLSRDERAGDYRVVAASLFNELAEIFGKDCCISRVLPEVELLANDSNFTVRKTVGENLGKICMVVQEATAESFVLPIYLSLCRDDIWGVRKACAENIEQVALGVSSEARSSRLVPAFCLLLEDSSRWVRNGAYEYLGKFLHTLRPTDLTPKLLKMYTDMAFQSENGDNDYSEPCAFSFPAVVSVVGRERWSEAEDAYATLLKDIKWKVRSSLAHSLHEFALILGREITESHLVTAFEVLLRDLDEVRIGVVQNVDVFLRVTSPETRERLVLLLCHVPLESENWRLRSAVARRIGHVGLLLDPSSSTALTSVIEMVKSLLDDSVMEVRRSTYHSAAILLKHLAEAGEENSRRSYVQTLVGIADHYSFRGRLMFPYIAEELAKLGDVALLEKYFLEGLLRLASDSVSNVRQAVLAAVTRTFSTHPSLSGNPKVQQIESIVKGPSFGE</sequence>
<dbReference type="Gene3D" id="1.25.10.10">
    <property type="entry name" value="Leucine-rich Repeat Variant"/>
    <property type="match status" value="1"/>
</dbReference>
<proteinExistence type="predicted"/>
<name>G0U497_TRYVY</name>
<dbReference type="GO" id="GO:0005737">
    <property type="term" value="C:cytoplasm"/>
    <property type="evidence" value="ECO:0007669"/>
    <property type="project" value="TreeGrafter"/>
</dbReference>
<dbReference type="VEuPathDB" id="TriTrypDB:TvY486_1013030"/>
<dbReference type="PANTHER" id="PTHR10648">
    <property type="entry name" value="SERINE/THREONINE-PROTEIN PHOSPHATASE PP2A 65 KDA REGULATORY SUBUNIT"/>
    <property type="match status" value="1"/>
</dbReference>
<dbReference type="EMBL" id="HE573026">
    <property type="protein sequence ID" value="CCC52260.1"/>
    <property type="molecule type" value="Genomic_DNA"/>
</dbReference>
<dbReference type="AlphaFoldDB" id="G0U497"/>
<dbReference type="GO" id="GO:0019888">
    <property type="term" value="F:protein phosphatase regulator activity"/>
    <property type="evidence" value="ECO:0007669"/>
    <property type="project" value="TreeGrafter"/>
</dbReference>
<evidence type="ECO:0000256" key="1">
    <source>
        <dbReference type="ARBA" id="ARBA00022737"/>
    </source>
</evidence>
<feature type="repeat" description="HEAT" evidence="2">
    <location>
        <begin position="65"/>
        <end position="102"/>
    </location>
</feature>
<feature type="repeat" description="HEAT" evidence="2">
    <location>
        <begin position="229"/>
        <end position="267"/>
    </location>
</feature>
<dbReference type="InterPro" id="IPR011989">
    <property type="entry name" value="ARM-like"/>
</dbReference>
<dbReference type="InterPro" id="IPR051023">
    <property type="entry name" value="PP2A_Regulatory_Subunit_A"/>
</dbReference>
<dbReference type="FunFam" id="1.25.10.10:FF:000514">
    <property type="entry name" value="HEAT repeats/HEAT repeat, putative"/>
    <property type="match status" value="1"/>
</dbReference>
<dbReference type="InterPro" id="IPR000357">
    <property type="entry name" value="HEAT"/>
</dbReference>
<gene>
    <name evidence="3" type="ORF">TVY486_1013030</name>
</gene>
<organism evidence="3">
    <name type="scientific">Trypanosoma vivax (strain Y486)</name>
    <dbReference type="NCBI Taxonomy" id="1055687"/>
    <lineage>
        <taxon>Eukaryota</taxon>
        <taxon>Discoba</taxon>
        <taxon>Euglenozoa</taxon>
        <taxon>Kinetoplastea</taxon>
        <taxon>Metakinetoplastina</taxon>
        <taxon>Trypanosomatida</taxon>
        <taxon>Trypanosomatidae</taxon>
        <taxon>Trypanosoma</taxon>
        <taxon>Duttonella</taxon>
    </lineage>
</organism>